<organism evidence="4 5">
    <name type="scientific">Actinoalloteichus caeruleus DSM 43889</name>
    <dbReference type="NCBI Taxonomy" id="1120930"/>
    <lineage>
        <taxon>Bacteria</taxon>
        <taxon>Bacillati</taxon>
        <taxon>Actinomycetota</taxon>
        <taxon>Actinomycetes</taxon>
        <taxon>Pseudonocardiales</taxon>
        <taxon>Pseudonocardiaceae</taxon>
        <taxon>Actinoalloteichus</taxon>
        <taxon>Actinoalloteichus cyanogriseus</taxon>
    </lineage>
</organism>
<keyword evidence="5" id="KW-1185">Reference proteome</keyword>
<accession>A0ABT1JB85</accession>
<dbReference type="Gene3D" id="3.40.50.720">
    <property type="entry name" value="NAD(P)-binding Rossmann-like Domain"/>
    <property type="match status" value="1"/>
</dbReference>
<evidence type="ECO:0000259" key="3">
    <source>
        <dbReference type="Pfam" id="PF13478"/>
    </source>
</evidence>
<dbReference type="InterPro" id="IPR003777">
    <property type="entry name" value="XdhC_CoxI"/>
</dbReference>
<feature type="domain" description="XdhC- CoxI" evidence="2">
    <location>
        <begin position="18"/>
        <end position="75"/>
    </location>
</feature>
<dbReference type="Pfam" id="PF02625">
    <property type="entry name" value="XdhC_CoxI"/>
    <property type="match status" value="1"/>
</dbReference>
<evidence type="ECO:0000313" key="5">
    <source>
        <dbReference type="Proteomes" id="UP000791080"/>
    </source>
</evidence>
<gene>
    <name evidence="4" type="ORF">G443_000036</name>
</gene>
<evidence type="ECO:0000256" key="1">
    <source>
        <dbReference type="SAM" id="MobiDB-lite"/>
    </source>
</evidence>
<feature type="domain" description="XdhC Rossmann" evidence="3">
    <location>
        <begin position="217"/>
        <end position="359"/>
    </location>
</feature>
<name>A0ABT1JB85_ACTCY</name>
<sequence>MGNTVSDLVEHLAGISGAGVPFALVSLVEATGGSPRRLGLALVVESDGQVTGGVAGGCVEAAVYAWAEQALATGRCLRRRVAASGGDILAPTASCGGELEVFVRRCSGEGHPELLALREANRRDQEAVLVTVVDEDHPLAGQAVTVLGAPSGAPGGDRQPGRPHPHGTLGDRAADRAATGRAREWLTARRPGRHRLPTVGGGEVEVLVETHAAPDRLVLIGSTVHADPLARLGRLLGYHVTVCDPRPLFTTARRFPAAHDVVVDWPHRYLAGQRLTGRDAVCLLTHDSRVDVPALVVALRGPAGYVGALGSRSTHRRRVGELRGRGLGDRELARLRAPVGLDLGGDRPEETAVSVAAEIIACRAGGSGRPLTFLDGPVHSAAPRTAWTRQAPHQPTRRTGPQCGTGEGTR</sequence>
<dbReference type="Proteomes" id="UP000791080">
    <property type="component" value="Unassembled WGS sequence"/>
</dbReference>
<dbReference type="EMBL" id="AUBJ02000001">
    <property type="protein sequence ID" value="MCP2329766.1"/>
    <property type="molecule type" value="Genomic_DNA"/>
</dbReference>
<comment type="caution">
    <text evidence="4">The sequence shown here is derived from an EMBL/GenBank/DDBJ whole genome shotgun (WGS) entry which is preliminary data.</text>
</comment>
<evidence type="ECO:0000313" key="4">
    <source>
        <dbReference type="EMBL" id="MCP2329766.1"/>
    </source>
</evidence>
<feature type="compositionally biased region" description="Polar residues" evidence="1">
    <location>
        <begin position="387"/>
        <end position="399"/>
    </location>
</feature>
<feature type="region of interest" description="Disordered" evidence="1">
    <location>
        <begin position="386"/>
        <end position="410"/>
    </location>
</feature>
<evidence type="ECO:0000259" key="2">
    <source>
        <dbReference type="Pfam" id="PF02625"/>
    </source>
</evidence>
<reference evidence="4 5" key="1">
    <citation type="submission" date="2022-06" db="EMBL/GenBank/DDBJ databases">
        <title>Genomic Encyclopedia of Type Strains, Phase I: the one thousand microbial genomes (KMG-I) project.</title>
        <authorList>
            <person name="Kyrpides N."/>
        </authorList>
    </citation>
    <scope>NUCLEOTIDE SEQUENCE [LARGE SCALE GENOMIC DNA]</scope>
    <source>
        <strain evidence="4 5">DSM 43889</strain>
    </source>
</reference>
<feature type="region of interest" description="Disordered" evidence="1">
    <location>
        <begin position="147"/>
        <end position="175"/>
    </location>
</feature>
<protein>
    <submittedName>
        <fullName evidence="4">Xanthine dehydrogenase accessory factor</fullName>
    </submittedName>
</protein>
<dbReference type="InterPro" id="IPR052698">
    <property type="entry name" value="MoCofactor_Util/Proc"/>
</dbReference>
<dbReference type="PANTHER" id="PTHR30388">
    <property type="entry name" value="ALDEHYDE OXIDOREDUCTASE MOLYBDENUM COFACTOR ASSEMBLY PROTEIN"/>
    <property type="match status" value="1"/>
</dbReference>
<dbReference type="PANTHER" id="PTHR30388:SF4">
    <property type="entry name" value="MOLYBDENUM COFACTOR INSERTION CHAPERONE PAOD"/>
    <property type="match status" value="1"/>
</dbReference>
<dbReference type="InterPro" id="IPR027051">
    <property type="entry name" value="XdhC_Rossmann_dom"/>
</dbReference>
<proteinExistence type="predicted"/>
<dbReference type="Pfam" id="PF13478">
    <property type="entry name" value="XdhC_C"/>
    <property type="match status" value="1"/>
</dbReference>